<evidence type="ECO:0000313" key="1">
    <source>
        <dbReference type="EMBL" id="QOW09458.1"/>
    </source>
</evidence>
<protein>
    <submittedName>
        <fullName evidence="1">Uncharacterized protein</fullName>
    </submittedName>
</protein>
<reference evidence="1 2" key="1">
    <citation type="submission" date="2019-05" db="EMBL/GenBank/DDBJ databases">
        <title>Chryseobacterium sp. isolated from King George Island, maritime Antarctica.</title>
        <authorList>
            <person name="Peng X."/>
        </authorList>
    </citation>
    <scope>NUCLEOTIDE SEQUENCE [LARGE SCALE GENOMIC DNA]</scope>
    <source>
        <strain evidence="1 2">7-3A</strain>
    </source>
</reference>
<dbReference type="RefSeq" id="WP_193812672.1">
    <property type="nucleotide sequence ID" value="NZ_CP040442.1"/>
</dbReference>
<name>A0A7M2Y5D5_9FLAO</name>
<sequence length="69" mass="7670">MKKLISVLAVTIFTLGFAQEAPKKSCCSGKDKKECKMGDKKNSKACNMKDHKDCKGVCEEKKEEKKKSA</sequence>
<proteinExistence type="predicted"/>
<accession>A0A7M2Y5D5</accession>
<dbReference type="EMBL" id="CP040442">
    <property type="protein sequence ID" value="QOW09458.1"/>
    <property type="molecule type" value="Genomic_DNA"/>
</dbReference>
<dbReference type="KEGG" id="kfa:Q73A0000_03300"/>
<evidence type="ECO:0000313" key="2">
    <source>
        <dbReference type="Proteomes" id="UP000594195"/>
    </source>
</evidence>
<dbReference type="Proteomes" id="UP000594195">
    <property type="component" value="Chromosome"/>
</dbReference>
<organism evidence="1 2">
    <name type="scientific">Kaistella flava</name>
    <name type="common">ex Peng et al. 2021</name>
    <dbReference type="NCBI Taxonomy" id="2038776"/>
    <lineage>
        <taxon>Bacteria</taxon>
        <taxon>Pseudomonadati</taxon>
        <taxon>Bacteroidota</taxon>
        <taxon>Flavobacteriia</taxon>
        <taxon>Flavobacteriales</taxon>
        <taxon>Weeksellaceae</taxon>
        <taxon>Chryseobacterium group</taxon>
        <taxon>Kaistella</taxon>
    </lineage>
</organism>
<keyword evidence="2" id="KW-1185">Reference proteome</keyword>
<dbReference type="AlphaFoldDB" id="A0A7M2Y5D5"/>
<gene>
    <name evidence="1" type="ORF">Q73A0000_03300</name>
</gene>